<keyword evidence="3" id="KW-1185">Reference proteome</keyword>
<dbReference type="Proteomes" id="UP000235672">
    <property type="component" value="Unassembled WGS sequence"/>
</dbReference>
<dbReference type="STRING" id="1745343.A0A2J6Q0S7"/>
<organism evidence="2 3">
    <name type="scientific">Hyaloscypha hepaticicola</name>
    <dbReference type="NCBI Taxonomy" id="2082293"/>
    <lineage>
        <taxon>Eukaryota</taxon>
        <taxon>Fungi</taxon>
        <taxon>Dikarya</taxon>
        <taxon>Ascomycota</taxon>
        <taxon>Pezizomycotina</taxon>
        <taxon>Leotiomycetes</taxon>
        <taxon>Helotiales</taxon>
        <taxon>Hyaloscyphaceae</taxon>
        <taxon>Hyaloscypha</taxon>
    </lineage>
</organism>
<accession>A0A2J6Q0S7</accession>
<sequence>MDGLSAAASGIAVVSLAIQLVDSVRGIRRFLRNFSDAPKELKRLIDLLEQLELILENIGMLIKRQQEQSGHVNVDISPDVLRAIKACKDKVDIFKSTIETTKRASMATNKTTRTLGSLRLACKMRDVEEFEGQLQSTISLLNLTMTTNLTAVNLESMKKLINEVIASKQITTTVTKELVLLRASLTAPNNSSQYRDFVSAGGDGQDRFARRTDSKISRRRSVTTLYCGLLGKALVKRISQSTKFGYDGKSSLECYRNCERTWVFMPSFLSTCVEFQYISAFGSIQRSLRTYPLLQYDHPIWDMCEDGDLNGIQTILSEGQVSPFSVDSAGWTLLHNSALSLKSDVCKFLFDLGLNGQEETINGQRPFVSTPHSFDELSALKDTYTLFASRLEEIDKTAFCSDLFSSLSFEPTAKLFNDTVHEWVSKENINKYEASPILMAIRMLWKSESTLSDHWQEAIQRLIALGQDLQKSSLNGGTLLDDIMGIVDRPFDSLYLGDAWLDILRRCDVDVAEYLRNERVHHSIDSRPSPLLSHRGFDLERYLVISEIPRVSWEWFIDPEGKAFDVLEEFKNFGPAIHNIFSDYCYPERTENWPFIYPGWQHCAKKVAWVEDEYEYNKQRRILKLFEARFERHRYKKAMKLTGVRGIHKGPKIPGAWID</sequence>
<dbReference type="AlphaFoldDB" id="A0A2J6Q0S7"/>
<dbReference type="OrthoDB" id="539213at2759"/>
<dbReference type="Pfam" id="PF17111">
    <property type="entry name" value="PigL_N"/>
    <property type="match status" value="1"/>
</dbReference>
<name>A0A2J6Q0S7_9HELO</name>
<reference evidence="2 3" key="1">
    <citation type="submission" date="2016-05" db="EMBL/GenBank/DDBJ databases">
        <title>A degradative enzymes factory behind the ericoid mycorrhizal symbiosis.</title>
        <authorList>
            <consortium name="DOE Joint Genome Institute"/>
            <person name="Martino E."/>
            <person name="Morin E."/>
            <person name="Grelet G."/>
            <person name="Kuo A."/>
            <person name="Kohler A."/>
            <person name="Daghino S."/>
            <person name="Barry K."/>
            <person name="Choi C."/>
            <person name="Cichocki N."/>
            <person name="Clum A."/>
            <person name="Copeland A."/>
            <person name="Hainaut M."/>
            <person name="Haridas S."/>
            <person name="Labutti K."/>
            <person name="Lindquist E."/>
            <person name="Lipzen A."/>
            <person name="Khouja H.-R."/>
            <person name="Murat C."/>
            <person name="Ohm R."/>
            <person name="Olson A."/>
            <person name="Spatafora J."/>
            <person name="Veneault-Fourrey C."/>
            <person name="Henrissat B."/>
            <person name="Grigoriev I."/>
            <person name="Martin F."/>
            <person name="Perotto S."/>
        </authorList>
    </citation>
    <scope>NUCLEOTIDE SEQUENCE [LARGE SCALE GENOMIC DNA]</scope>
    <source>
        <strain evidence="2 3">UAMH 7357</strain>
    </source>
</reference>
<dbReference type="InterPro" id="IPR036770">
    <property type="entry name" value="Ankyrin_rpt-contain_sf"/>
</dbReference>
<dbReference type="InterPro" id="IPR031348">
    <property type="entry name" value="PigL_N"/>
</dbReference>
<dbReference type="SUPFAM" id="SSF48403">
    <property type="entry name" value="Ankyrin repeat"/>
    <property type="match status" value="1"/>
</dbReference>
<evidence type="ECO:0000313" key="3">
    <source>
        <dbReference type="Proteomes" id="UP000235672"/>
    </source>
</evidence>
<evidence type="ECO:0000313" key="2">
    <source>
        <dbReference type="EMBL" id="PMD19883.1"/>
    </source>
</evidence>
<dbReference type="EMBL" id="KZ613487">
    <property type="protein sequence ID" value="PMD19883.1"/>
    <property type="molecule type" value="Genomic_DNA"/>
</dbReference>
<protein>
    <recommendedName>
        <fullName evidence="1">Azaphilone pigments biosynthesis cluster protein L N-terminal domain-containing protein</fullName>
    </recommendedName>
</protein>
<feature type="domain" description="Azaphilone pigments biosynthesis cluster protein L N-terminal" evidence="1">
    <location>
        <begin position="1"/>
        <end position="163"/>
    </location>
</feature>
<proteinExistence type="predicted"/>
<gene>
    <name evidence="2" type="ORF">NA56DRAFT_690111</name>
</gene>
<evidence type="ECO:0000259" key="1">
    <source>
        <dbReference type="Pfam" id="PF17111"/>
    </source>
</evidence>
<dbReference type="Gene3D" id="1.25.40.20">
    <property type="entry name" value="Ankyrin repeat-containing domain"/>
    <property type="match status" value="1"/>
</dbReference>